<dbReference type="Gramene" id="TraesARI3A03G01497800.1">
    <property type="protein sequence ID" value="TraesARI3A03G01497800.1.CDS1"/>
    <property type="gene ID" value="TraesARI3A03G01497800"/>
</dbReference>
<evidence type="ECO:0000256" key="1">
    <source>
        <dbReference type="ARBA" id="ARBA00004479"/>
    </source>
</evidence>
<dbReference type="Gramene" id="TraesLDM3A03G01476800.1">
    <property type="protein sequence ID" value="TraesLDM3A03G01476800.1.CDS1"/>
    <property type="gene ID" value="TraesLDM3A03G01476800"/>
</dbReference>
<gene>
    <name evidence="10" type="primary">LOC123057082</name>
</gene>
<evidence type="ECO:0000256" key="8">
    <source>
        <dbReference type="SAM" id="Phobius"/>
    </source>
</evidence>
<evidence type="ECO:0000256" key="2">
    <source>
        <dbReference type="ARBA" id="ARBA00022692"/>
    </source>
</evidence>
<proteinExistence type="predicted"/>
<sequence length="267" mass="29753">MTDGTKFILFLLLSSSSLCFGSDLDIQCLRSLKQSVIDSNGVLNSSWDFDNLDRPSSVGSICRFIGVDCWHPDENRVLSLRLGNLGLEGPFPEGLQDCTSMSGLDLSDSKFSGPIPYDIAQQMPYLTYLDLSNNSFTGEIPQSITNLAYLNVLKLQHNQLSGQIPERFNMLSRLTTFSVVDNFLSGPIPTFAHVFSPLYFTGNRGLCGAPLDECPRSRKWRLIPIRLRRINEESSIGAAVGFVLGFVVAFYFHLFCSKRLLPCVFRA</sequence>
<keyword evidence="7" id="KW-0325">Glycoprotein</keyword>
<dbReference type="InterPro" id="IPR001611">
    <property type="entry name" value="Leu-rich_rpt"/>
</dbReference>
<dbReference type="OrthoDB" id="2151624at2759"/>
<dbReference type="Gramene" id="TraesCLE_scaffold_098580_01G000100.1">
    <property type="protein sequence ID" value="TraesCLE_scaffold_098580_01G000100.1"/>
    <property type="gene ID" value="TraesCLE_scaffold_098580_01G000100"/>
</dbReference>
<keyword evidence="6 8" id="KW-0472">Membrane</keyword>
<dbReference type="Gramene" id="TraesROB_scaffold_056312_01G000300.1">
    <property type="protein sequence ID" value="TraesROB_scaffold_056312_01G000300.1"/>
    <property type="gene ID" value="TraesROB_scaffold_056312_01G000300"/>
</dbReference>
<evidence type="ECO:0000256" key="3">
    <source>
        <dbReference type="ARBA" id="ARBA00022729"/>
    </source>
</evidence>
<dbReference type="Gramene" id="TraesSYM3A03G01499010.1">
    <property type="protein sequence ID" value="TraesSYM3A03G01499010.1.CDS1"/>
    <property type="gene ID" value="TraesSYM3A03G01499010"/>
</dbReference>
<dbReference type="Gramene" id="TraesRN3A0100958400.1">
    <property type="protein sequence ID" value="TraesRN3A0100958400.1"/>
    <property type="gene ID" value="TraesRN3A0100958400"/>
</dbReference>
<dbReference type="EnsemblPlants" id="TraesCS3A02G400700.1">
    <property type="protein sequence ID" value="TraesCS3A02G400700.1.cds1"/>
    <property type="gene ID" value="TraesCS3A02G400700"/>
</dbReference>
<comment type="subcellular location">
    <subcellularLocation>
        <location evidence="1">Membrane</location>
        <topology evidence="1">Single-pass type I membrane protein</topology>
    </subcellularLocation>
</comment>
<dbReference type="GO" id="GO:0016020">
    <property type="term" value="C:membrane"/>
    <property type="evidence" value="ECO:0007669"/>
    <property type="project" value="UniProtKB-SubCell"/>
</dbReference>
<evidence type="ECO:0000313" key="10">
    <source>
        <dbReference type="EnsemblPlants" id="TraesCS3A02G400700.1.cds1"/>
    </source>
</evidence>
<dbReference type="PANTHER" id="PTHR48063:SF93">
    <property type="entry name" value="LEUCINE-RICH REPEAT-CONTAINING N-TERMINAL PLANT-TYPE DOMAIN-CONTAINING PROTEIN"/>
    <property type="match status" value="1"/>
</dbReference>
<dbReference type="STRING" id="4565.A0A3B6ERQ3"/>
<dbReference type="InterPro" id="IPR032675">
    <property type="entry name" value="LRR_dom_sf"/>
</dbReference>
<dbReference type="Gramene" id="TraesNOR3A03G01497130.1">
    <property type="protein sequence ID" value="TraesNOR3A03G01497130.1.CDS1"/>
    <property type="gene ID" value="TraesNOR3A03G01497130"/>
</dbReference>
<dbReference type="GeneID" id="123057082"/>
<protein>
    <recommendedName>
        <fullName evidence="12">Leucine-rich repeat-containing N-terminal plant-type domain-containing protein</fullName>
    </recommendedName>
</protein>
<dbReference type="Pfam" id="PF00560">
    <property type="entry name" value="LRR_1"/>
    <property type="match status" value="2"/>
</dbReference>
<dbReference type="Gramene" id="TraesCS3A03G0939400.1">
    <property type="protein sequence ID" value="TraesCS3A03G0939400.1.CDS1"/>
    <property type="gene ID" value="TraesCS3A03G0939400"/>
</dbReference>
<keyword evidence="4" id="KW-0677">Repeat</keyword>
<dbReference type="AlphaFoldDB" id="A0A3B6ERQ3"/>
<dbReference type="OMA" id="DIAQQMP"/>
<dbReference type="SUPFAM" id="SSF52058">
    <property type="entry name" value="L domain-like"/>
    <property type="match status" value="1"/>
</dbReference>
<evidence type="ECO:0000313" key="11">
    <source>
        <dbReference type="Proteomes" id="UP000019116"/>
    </source>
</evidence>
<evidence type="ECO:0000256" key="5">
    <source>
        <dbReference type="ARBA" id="ARBA00022989"/>
    </source>
</evidence>
<feature type="transmembrane region" description="Helical" evidence="8">
    <location>
        <begin position="236"/>
        <end position="256"/>
    </location>
</feature>
<dbReference type="SMR" id="A0A3B6ERQ3"/>
<dbReference type="InterPro" id="IPR046956">
    <property type="entry name" value="RLP23-like"/>
</dbReference>
<dbReference type="Gene3D" id="3.80.10.10">
    <property type="entry name" value="Ribonuclease Inhibitor"/>
    <property type="match status" value="1"/>
</dbReference>
<dbReference type="Gramene" id="TraesJUL3A03G01488650.1">
    <property type="protein sequence ID" value="TraesJUL3A03G01488650.1.CDS1"/>
    <property type="gene ID" value="TraesJUL3A03G01488650"/>
</dbReference>
<organism evidence="10">
    <name type="scientific">Triticum aestivum</name>
    <name type="common">Wheat</name>
    <dbReference type="NCBI Taxonomy" id="4565"/>
    <lineage>
        <taxon>Eukaryota</taxon>
        <taxon>Viridiplantae</taxon>
        <taxon>Streptophyta</taxon>
        <taxon>Embryophyta</taxon>
        <taxon>Tracheophyta</taxon>
        <taxon>Spermatophyta</taxon>
        <taxon>Magnoliopsida</taxon>
        <taxon>Liliopsida</taxon>
        <taxon>Poales</taxon>
        <taxon>Poaceae</taxon>
        <taxon>BOP clade</taxon>
        <taxon>Pooideae</taxon>
        <taxon>Triticodae</taxon>
        <taxon>Triticeae</taxon>
        <taxon>Triticinae</taxon>
        <taxon>Triticum</taxon>
    </lineage>
</organism>
<evidence type="ECO:0000256" key="9">
    <source>
        <dbReference type="SAM" id="SignalP"/>
    </source>
</evidence>
<reference evidence="10" key="1">
    <citation type="submission" date="2018-08" db="EMBL/GenBank/DDBJ databases">
        <authorList>
            <person name="Rossello M."/>
        </authorList>
    </citation>
    <scope>NUCLEOTIDE SEQUENCE [LARGE SCALE GENOMIC DNA]</scope>
    <source>
        <strain evidence="10">cv. Chinese Spring</strain>
    </source>
</reference>
<reference evidence="10" key="2">
    <citation type="submission" date="2018-10" db="UniProtKB">
        <authorList>
            <consortium name="EnsemblPlants"/>
        </authorList>
    </citation>
    <scope>IDENTIFICATION</scope>
</reference>
<dbReference type="FunFam" id="3.80.10.10:FF:000400">
    <property type="entry name" value="Nuclear pore complex protein NUP107"/>
    <property type="match status" value="1"/>
</dbReference>
<evidence type="ECO:0000256" key="6">
    <source>
        <dbReference type="ARBA" id="ARBA00023136"/>
    </source>
</evidence>
<dbReference type="Gramene" id="TraesMAC3A03G01474420.1">
    <property type="protein sequence ID" value="TraesMAC3A03G01474420.1.CDS1"/>
    <property type="gene ID" value="TraesMAC3A03G01474420"/>
</dbReference>
<keyword evidence="3 9" id="KW-0732">Signal</keyword>
<keyword evidence="11" id="KW-1185">Reference proteome</keyword>
<dbReference type="Proteomes" id="UP000019116">
    <property type="component" value="Chromosome 3A"/>
</dbReference>
<accession>A0A3B6ERQ3</accession>
<dbReference type="Gramene" id="TraesCAD_scaffold_051204_01G000200.1">
    <property type="protein sequence ID" value="TraesCAD_scaffold_051204_01G000200.1"/>
    <property type="gene ID" value="TraesCAD_scaffold_051204_01G000200"/>
</dbReference>
<evidence type="ECO:0000256" key="7">
    <source>
        <dbReference type="ARBA" id="ARBA00023180"/>
    </source>
</evidence>
<evidence type="ECO:0008006" key="12">
    <source>
        <dbReference type="Google" id="ProtNLM"/>
    </source>
</evidence>
<dbReference type="Gramene" id="TraesCS3A02G400700.1">
    <property type="protein sequence ID" value="TraesCS3A02G400700.1.cds1"/>
    <property type="gene ID" value="TraesCS3A02G400700"/>
</dbReference>
<feature type="signal peptide" evidence="9">
    <location>
        <begin position="1"/>
        <end position="21"/>
    </location>
</feature>
<dbReference type="Gramene" id="TraesWEE_scaffold_022213_01G000200.1">
    <property type="protein sequence ID" value="TraesWEE_scaffold_022213_01G000200.1"/>
    <property type="gene ID" value="TraesWEE_scaffold_022213_01G000200"/>
</dbReference>
<evidence type="ECO:0000256" key="4">
    <source>
        <dbReference type="ARBA" id="ARBA00022737"/>
    </source>
</evidence>
<keyword evidence="5 8" id="KW-1133">Transmembrane helix</keyword>
<name>A0A3B6ERQ3_WHEAT</name>
<feature type="chain" id="PRO_5043173628" description="Leucine-rich repeat-containing N-terminal plant-type domain-containing protein" evidence="9">
    <location>
        <begin position="22"/>
        <end position="267"/>
    </location>
</feature>
<dbReference type="RefSeq" id="XP_044336170.1">
    <property type="nucleotide sequence ID" value="XM_044480235.1"/>
</dbReference>
<dbReference type="PANTHER" id="PTHR48063">
    <property type="entry name" value="LRR RECEPTOR-LIKE KINASE"/>
    <property type="match status" value="1"/>
</dbReference>
<dbReference type="Gramene" id="TraesSTA3A03G01467850.1">
    <property type="protein sequence ID" value="TraesSTA3A03G01467850.1.CDS1"/>
    <property type="gene ID" value="TraesSTA3A03G01467850"/>
</dbReference>
<keyword evidence="2 8" id="KW-0812">Transmembrane</keyword>